<dbReference type="FunFam" id="3.40.50.200:FF:000007">
    <property type="entry name" value="Subtilisin-like serine protease"/>
    <property type="match status" value="1"/>
</dbReference>
<dbReference type="InterPro" id="IPR036852">
    <property type="entry name" value="Peptidase_S8/S53_dom_sf"/>
</dbReference>
<dbReference type="InterPro" id="IPR050131">
    <property type="entry name" value="Peptidase_S8_subtilisin-like"/>
</dbReference>
<dbReference type="PROSITE" id="PS00136">
    <property type="entry name" value="SUBTILASE_ASP"/>
    <property type="match status" value="1"/>
</dbReference>
<evidence type="ECO:0000313" key="9">
    <source>
        <dbReference type="EMBL" id="KXN67955.1"/>
    </source>
</evidence>
<dbReference type="EMBL" id="KQ964603">
    <property type="protein sequence ID" value="KXN67955.1"/>
    <property type="molecule type" value="Genomic_DNA"/>
</dbReference>
<evidence type="ECO:0000256" key="1">
    <source>
        <dbReference type="ARBA" id="ARBA00011073"/>
    </source>
</evidence>
<dbReference type="GO" id="GO:0005615">
    <property type="term" value="C:extracellular space"/>
    <property type="evidence" value="ECO:0007669"/>
    <property type="project" value="TreeGrafter"/>
</dbReference>
<dbReference type="CDD" id="cd04077">
    <property type="entry name" value="Peptidases_S8_PCSK9_ProteinaseK_like"/>
    <property type="match status" value="1"/>
</dbReference>
<name>A0A137NYS1_CONC2</name>
<feature type="active site" description="Charge relay system" evidence="5">
    <location>
        <position position="329"/>
    </location>
</feature>
<proteinExistence type="inferred from homology"/>
<dbReference type="Gene3D" id="3.30.70.80">
    <property type="entry name" value="Peptidase S8 propeptide/proteinase inhibitor I9"/>
    <property type="match status" value="1"/>
</dbReference>
<evidence type="ECO:0000256" key="3">
    <source>
        <dbReference type="ARBA" id="ARBA00022801"/>
    </source>
</evidence>
<keyword evidence="3 5" id="KW-0378">Hydrolase</keyword>
<dbReference type="AlphaFoldDB" id="A0A137NYS1"/>
<keyword evidence="7" id="KW-0732">Signal</keyword>
<dbReference type="PROSITE" id="PS00138">
    <property type="entry name" value="SUBTILASE_SER"/>
    <property type="match status" value="1"/>
</dbReference>
<dbReference type="STRING" id="796925.A0A137NYS1"/>
<protein>
    <submittedName>
        <fullName evidence="9">Subtilisin-like protein</fullName>
    </submittedName>
</protein>
<dbReference type="InterPro" id="IPR023828">
    <property type="entry name" value="Peptidase_S8_Ser-AS"/>
</dbReference>
<dbReference type="GO" id="GO:0004252">
    <property type="term" value="F:serine-type endopeptidase activity"/>
    <property type="evidence" value="ECO:0007669"/>
    <property type="project" value="UniProtKB-UniRule"/>
</dbReference>
<dbReference type="InterPro" id="IPR015500">
    <property type="entry name" value="Peptidase_S8_subtilisin-rel"/>
</dbReference>
<dbReference type="OrthoDB" id="206201at2759"/>
<feature type="active site" description="Charge relay system" evidence="5">
    <location>
        <position position="142"/>
    </location>
</feature>
<evidence type="ECO:0000256" key="6">
    <source>
        <dbReference type="RuleBase" id="RU003355"/>
    </source>
</evidence>
<dbReference type="PANTHER" id="PTHR43806:SF66">
    <property type="entry name" value="SERIN ENDOPEPTIDASE"/>
    <property type="match status" value="1"/>
</dbReference>
<dbReference type="PROSITE" id="PS51892">
    <property type="entry name" value="SUBTILASE"/>
    <property type="match status" value="1"/>
</dbReference>
<dbReference type="InterPro" id="IPR022398">
    <property type="entry name" value="Peptidase_S8_His-AS"/>
</dbReference>
<dbReference type="Gene3D" id="3.40.50.200">
    <property type="entry name" value="Peptidase S8/S53 domain"/>
    <property type="match status" value="1"/>
</dbReference>
<sequence>MRLFYFVLFTISLVAEGNLKKYIALLDGEDRTVFDVKVAYIESILAPEDRSLYITGGEVTSRLEIINAVGVKLTPEAYAALREDPMVTRLVEVTPKYPLKFQTEATWGLSRISSNQEIRTKPYIYNYNENSAGKGETVYVIDTGINVEHEEFEGRAKWGTVTPEGASQEDVHGHGTHCAGTIGGKTYGVAKDVNLIAVKVFDDKTIGDDDTVIQGIQWASNDAKSKGIAATFSMSLGGDKSECVDLAIQKAHQDGMVVVVAAGNENADACIYSPSGSEYTVTVGAIDENNGKSSFSNYGKCVKILAPGRNVLSSWTGSKNATRVISGTSMATPHVAGQVAVLMSEYKYLSNEKIITRLYDFALENQSTGWSNDTANLLLYNGR</sequence>
<dbReference type="SUPFAM" id="SSF52743">
    <property type="entry name" value="Subtilisin-like"/>
    <property type="match status" value="1"/>
</dbReference>
<evidence type="ECO:0000313" key="10">
    <source>
        <dbReference type="Proteomes" id="UP000070444"/>
    </source>
</evidence>
<evidence type="ECO:0000256" key="4">
    <source>
        <dbReference type="ARBA" id="ARBA00022825"/>
    </source>
</evidence>
<evidence type="ECO:0000256" key="7">
    <source>
        <dbReference type="SAM" id="SignalP"/>
    </source>
</evidence>
<reference evidence="9 10" key="1">
    <citation type="journal article" date="2015" name="Genome Biol. Evol.">
        <title>Phylogenomic analyses indicate that early fungi evolved digesting cell walls of algal ancestors of land plants.</title>
        <authorList>
            <person name="Chang Y."/>
            <person name="Wang S."/>
            <person name="Sekimoto S."/>
            <person name="Aerts A.L."/>
            <person name="Choi C."/>
            <person name="Clum A."/>
            <person name="LaButti K.M."/>
            <person name="Lindquist E.A."/>
            <person name="Yee Ngan C."/>
            <person name="Ohm R.A."/>
            <person name="Salamov A.A."/>
            <person name="Grigoriev I.V."/>
            <person name="Spatafora J.W."/>
            <person name="Berbee M.L."/>
        </authorList>
    </citation>
    <scope>NUCLEOTIDE SEQUENCE [LARGE SCALE GENOMIC DNA]</scope>
    <source>
        <strain evidence="9 10">NRRL 28638</strain>
    </source>
</reference>
<dbReference type="InterPro" id="IPR000209">
    <property type="entry name" value="Peptidase_S8/S53_dom"/>
</dbReference>
<keyword evidence="2 5" id="KW-0645">Protease</keyword>
<evidence type="ECO:0000259" key="8">
    <source>
        <dbReference type="Pfam" id="PF00082"/>
    </source>
</evidence>
<evidence type="ECO:0000256" key="2">
    <source>
        <dbReference type="ARBA" id="ARBA00022670"/>
    </source>
</evidence>
<dbReference type="InterPro" id="IPR023827">
    <property type="entry name" value="Peptidase_S8_Asp-AS"/>
</dbReference>
<evidence type="ECO:0000256" key="5">
    <source>
        <dbReference type="PROSITE-ProRule" id="PRU01240"/>
    </source>
</evidence>
<feature type="active site" description="Charge relay system" evidence="5">
    <location>
        <position position="174"/>
    </location>
</feature>
<organism evidence="9 10">
    <name type="scientific">Conidiobolus coronatus (strain ATCC 28846 / CBS 209.66 / NRRL 28638)</name>
    <name type="common">Delacroixia coronata</name>
    <dbReference type="NCBI Taxonomy" id="796925"/>
    <lineage>
        <taxon>Eukaryota</taxon>
        <taxon>Fungi</taxon>
        <taxon>Fungi incertae sedis</taxon>
        <taxon>Zoopagomycota</taxon>
        <taxon>Entomophthoromycotina</taxon>
        <taxon>Entomophthoromycetes</taxon>
        <taxon>Entomophthorales</taxon>
        <taxon>Ancylistaceae</taxon>
        <taxon>Conidiobolus</taxon>
    </lineage>
</organism>
<dbReference type="PRINTS" id="PR00723">
    <property type="entry name" value="SUBTILISIN"/>
</dbReference>
<keyword evidence="4 5" id="KW-0720">Serine protease</keyword>
<dbReference type="GO" id="GO:0006508">
    <property type="term" value="P:proteolysis"/>
    <property type="evidence" value="ECO:0007669"/>
    <property type="project" value="UniProtKB-KW"/>
</dbReference>
<gene>
    <name evidence="9" type="ORF">CONCODRAFT_9891</name>
</gene>
<dbReference type="Pfam" id="PF00082">
    <property type="entry name" value="Peptidase_S8"/>
    <property type="match status" value="1"/>
</dbReference>
<dbReference type="Proteomes" id="UP000070444">
    <property type="component" value="Unassembled WGS sequence"/>
</dbReference>
<feature type="domain" description="Peptidase S8/S53" evidence="8">
    <location>
        <begin position="133"/>
        <end position="362"/>
    </location>
</feature>
<accession>A0A137NYS1</accession>
<keyword evidence="10" id="KW-1185">Reference proteome</keyword>
<dbReference type="InterPro" id="IPR034193">
    <property type="entry name" value="PCSK9_ProteinaseK-like"/>
</dbReference>
<comment type="similarity">
    <text evidence="1 5 6">Belongs to the peptidase S8 family.</text>
</comment>
<feature type="chain" id="PRO_5007294285" evidence="7">
    <location>
        <begin position="18"/>
        <end position="383"/>
    </location>
</feature>
<feature type="signal peptide" evidence="7">
    <location>
        <begin position="1"/>
        <end position="17"/>
    </location>
</feature>
<dbReference type="PANTHER" id="PTHR43806">
    <property type="entry name" value="PEPTIDASE S8"/>
    <property type="match status" value="1"/>
</dbReference>
<dbReference type="InterPro" id="IPR037045">
    <property type="entry name" value="S8pro/Inhibitor_I9_sf"/>
</dbReference>
<dbReference type="PROSITE" id="PS00137">
    <property type="entry name" value="SUBTILASE_HIS"/>
    <property type="match status" value="1"/>
</dbReference>